<dbReference type="NCBIfam" id="TIGR01671">
    <property type="entry name" value="phage_TIGR01671"/>
    <property type="match status" value="1"/>
</dbReference>
<dbReference type="InterPro" id="IPR010024">
    <property type="entry name" value="CHP16711"/>
</dbReference>
<dbReference type="Gene3D" id="2.30.30.290">
    <property type="entry name" value="YopX-like domains"/>
    <property type="match status" value="1"/>
</dbReference>
<protein>
    <recommendedName>
        <fullName evidence="1">YopX protein domain-containing protein</fullName>
    </recommendedName>
</protein>
<feature type="domain" description="YopX protein" evidence="1">
    <location>
        <begin position="3"/>
        <end position="139"/>
    </location>
</feature>
<dbReference type="InterPro" id="IPR019096">
    <property type="entry name" value="YopX_protein"/>
</dbReference>
<gene>
    <name evidence="2" type="ORF">LCGC14_2351600</name>
</gene>
<reference evidence="2" key="1">
    <citation type="journal article" date="2015" name="Nature">
        <title>Complex archaea that bridge the gap between prokaryotes and eukaryotes.</title>
        <authorList>
            <person name="Spang A."/>
            <person name="Saw J.H."/>
            <person name="Jorgensen S.L."/>
            <person name="Zaremba-Niedzwiedzka K."/>
            <person name="Martijn J."/>
            <person name="Lind A.E."/>
            <person name="van Eijk R."/>
            <person name="Schleper C."/>
            <person name="Guy L."/>
            <person name="Ettema T.J."/>
        </authorList>
    </citation>
    <scope>NUCLEOTIDE SEQUENCE</scope>
</reference>
<name>A0A0F9C904_9ZZZZ</name>
<sequence>MRKYRGKRVDNGEWTYGYYFKIWEQTYILWGTTNDIPNMEEVDPKTVGQSIGLNDKIGQELWEGDISQRYYNEHYPELIGVIKWDETQAQFVWYAKFPNGEAVSCNLGHYLNGHSSSHKKGESKQDLVIGNITDNPKLLTKVKDMGGIAGK</sequence>
<comment type="caution">
    <text evidence="2">The sequence shown here is derived from an EMBL/GenBank/DDBJ whole genome shotgun (WGS) entry which is preliminary data.</text>
</comment>
<evidence type="ECO:0000259" key="1">
    <source>
        <dbReference type="Pfam" id="PF09643"/>
    </source>
</evidence>
<accession>A0A0F9C904</accession>
<dbReference type="EMBL" id="LAZR01034244">
    <property type="protein sequence ID" value="KKL45843.1"/>
    <property type="molecule type" value="Genomic_DNA"/>
</dbReference>
<dbReference type="SUPFAM" id="SSF159006">
    <property type="entry name" value="YopX-like"/>
    <property type="match status" value="1"/>
</dbReference>
<dbReference type="InterPro" id="IPR023385">
    <property type="entry name" value="YopX-like_C"/>
</dbReference>
<organism evidence="2">
    <name type="scientific">marine sediment metagenome</name>
    <dbReference type="NCBI Taxonomy" id="412755"/>
    <lineage>
        <taxon>unclassified sequences</taxon>
        <taxon>metagenomes</taxon>
        <taxon>ecological metagenomes</taxon>
    </lineage>
</organism>
<proteinExistence type="predicted"/>
<evidence type="ECO:0000313" key="2">
    <source>
        <dbReference type="EMBL" id="KKL45843.1"/>
    </source>
</evidence>
<dbReference type="Pfam" id="PF09643">
    <property type="entry name" value="YopX"/>
    <property type="match status" value="1"/>
</dbReference>
<dbReference type="AlphaFoldDB" id="A0A0F9C904"/>